<feature type="transmembrane region" description="Helical" evidence="1">
    <location>
        <begin position="6"/>
        <end position="30"/>
    </location>
</feature>
<evidence type="ECO:0000313" key="2">
    <source>
        <dbReference type="EMBL" id="SDG15057.1"/>
    </source>
</evidence>
<keyword evidence="1" id="KW-0812">Transmembrane</keyword>
<dbReference type="RefSeq" id="WP_091710574.1">
    <property type="nucleotide sequence ID" value="NZ_FNCA01000008.1"/>
</dbReference>
<keyword evidence="1" id="KW-0472">Membrane</keyword>
<reference evidence="2 3" key="1">
    <citation type="submission" date="2016-10" db="EMBL/GenBank/DDBJ databases">
        <authorList>
            <person name="Varghese N."/>
            <person name="Submissions S."/>
        </authorList>
    </citation>
    <scope>NUCLEOTIDE SEQUENCE [LARGE SCALE GENOMIC DNA]</scope>
    <source>
        <strain evidence="2 3">PL 12/M</strain>
    </source>
</reference>
<protein>
    <submittedName>
        <fullName evidence="2">Uncharacterized protein</fullName>
    </submittedName>
</protein>
<dbReference type="EMBL" id="FNCA01000008">
    <property type="protein sequence ID" value="SDG15057.1"/>
    <property type="molecule type" value="Genomic_DNA"/>
</dbReference>
<evidence type="ECO:0000256" key="1">
    <source>
        <dbReference type="SAM" id="Phobius"/>
    </source>
</evidence>
<comment type="caution">
    <text evidence="2">The sequence shown here is derived from an EMBL/GenBank/DDBJ whole genome shotgun (WGS) entry which is preliminary data.</text>
</comment>
<sequence>MNSEAFSSFLFYAALGIGLAAGIAGNLFITTLFRLIDDYVAKDKLNENGRIWINIIFFILSFVIIIVLWNDWSSKMESALALVNTSP</sequence>
<feature type="transmembrane region" description="Helical" evidence="1">
    <location>
        <begin position="51"/>
        <end position="69"/>
    </location>
</feature>
<dbReference type="Proteomes" id="UP000199259">
    <property type="component" value="Unassembled WGS sequence"/>
</dbReference>
<evidence type="ECO:0000313" key="3">
    <source>
        <dbReference type="Proteomes" id="UP000199259"/>
    </source>
</evidence>
<accession>A0A7Z7FF04</accession>
<gene>
    <name evidence="2" type="ORF">SAMN04488589_2279</name>
</gene>
<keyword evidence="1" id="KW-1133">Transmembrane helix</keyword>
<keyword evidence="3" id="KW-1185">Reference proteome</keyword>
<dbReference type="AlphaFoldDB" id="A0A7Z7FF04"/>
<name>A0A7Z7FF04_9EURY</name>
<organism evidence="2 3">
    <name type="scientific">Methanolobus vulcani</name>
    <dbReference type="NCBI Taxonomy" id="38026"/>
    <lineage>
        <taxon>Archaea</taxon>
        <taxon>Methanobacteriati</taxon>
        <taxon>Methanobacteriota</taxon>
        <taxon>Stenosarchaea group</taxon>
        <taxon>Methanomicrobia</taxon>
        <taxon>Methanosarcinales</taxon>
        <taxon>Methanosarcinaceae</taxon>
        <taxon>Methanolobus</taxon>
    </lineage>
</organism>
<proteinExistence type="predicted"/>